<evidence type="ECO:0000313" key="5">
    <source>
        <dbReference type="EnsemblMetazoa" id="GMOY012183-PA"/>
    </source>
</evidence>
<organism evidence="5 6">
    <name type="scientific">Glossina morsitans morsitans</name>
    <name type="common">Savannah tsetse fly</name>
    <dbReference type="NCBI Taxonomy" id="37546"/>
    <lineage>
        <taxon>Eukaryota</taxon>
        <taxon>Metazoa</taxon>
        <taxon>Ecdysozoa</taxon>
        <taxon>Arthropoda</taxon>
        <taxon>Hexapoda</taxon>
        <taxon>Insecta</taxon>
        <taxon>Pterygota</taxon>
        <taxon>Neoptera</taxon>
        <taxon>Endopterygota</taxon>
        <taxon>Diptera</taxon>
        <taxon>Brachycera</taxon>
        <taxon>Muscomorpha</taxon>
        <taxon>Hippoboscoidea</taxon>
        <taxon>Glossinidae</taxon>
        <taxon>Glossina</taxon>
    </lineage>
</organism>
<dbReference type="EMBL" id="CCAG010006156">
    <property type="status" value="NOT_ANNOTATED_CDS"/>
    <property type="molecule type" value="Genomic_DNA"/>
</dbReference>
<dbReference type="PROSITE" id="PS51006">
    <property type="entry name" value="PABS_2"/>
    <property type="match status" value="1"/>
</dbReference>
<dbReference type="InterPro" id="IPR035246">
    <property type="entry name" value="Spermidine_synt_N"/>
</dbReference>
<dbReference type="FunFam" id="2.30.140.10:FF:000008">
    <property type="entry name" value="spermine synthase isoform X2"/>
    <property type="match status" value="1"/>
</dbReference>
<keyword evidence="6" id="KW-1185">Reference proteome</keyword>
<dbReference type="HAMAP" id="MF_00198">
    <property type="entry name" value="Spermidine_synth"/>
    <property type="match status" value="1"/>
</dbReference>
<dbReference type="Pfam" id="PF01564">
    <property type="entry name" value="Spermine_synth"/>
    <property type="match status" value="1"/>
</dbReference>
<dbReference type="Pfam" id="PF17284">
    <property type="entry name" value="Spermine_synt_N"/>
    <property type="match status" value="1"/>
</dbReference>
<dbReference type="EnsemblMetazoa" id="GMOY012183-RA">
    <property type="protein sequence ID" value="GMOY012183-PA"/>
    <property type="gene ID" value="GMOY012183"/>
</dbReference>
<dbReference type="STRING" id="37546.A0A1B0GFR9"/>
<keyword evidence="3" id="KW-0620">Polyamine biosynthesis</keyword>
<dbReference type="SUPFAM" id="SSF53335">
    <property type="entry name" value="S-adenosyl-L-methionine-dependent methyltransferases"/>
    <property type="match status" value="1"/>
</dbReference>
<evidence type="ECO:0000256" key="1">
    <source>
        <dbReference type="ARBA" id="ARBA00007867"/>
    </source>
</evidence>
<dbReference type="GO" id="GO:0006597">
    <property type="term" value="P:spermine biosynthetic process"/>
    <property type="evidence" value="ECO:0007669"/>
    <property type="project" value="InterPro"/>
</dbReference>
<dbReference type="Proteomes" id="UP000092444">
    <property type="component" value="Unassembled WGS sequence"/>
</dbReference>
<proteinExistence type="inferred from homology"/>
<dbReference type="FunFam" id="3.40.50.150:FF:000197">
    <property type="entry name" value="spermine synthase isoform X2"/>
    <property type="match status" value="1"/>
</dbReference>
<protein>
    <recommendedName>
        <fullName evidence="4">PABS domain-containing protein</fullName>
    </recommendedName>
</protein>
<dbReference type="InterPro" id="IPR001045">
    <property type="entry name" value="Spermi_synthase"/>
</dbReference>
<dbReference type="PANTHER" id="PTHR46315">
    <property type="entry name" value="SPERMINE SYNTHASE"/>
    <property type="match status" value="1"/>
</dbReference>
<dbReference type="Gene3D" id="2.30.140.10">
    <property type="entry name" value="Spermidine synthase, tetramerisation domain"/>
    <property type="match status" value="1"/>
</dbReference>
<dbReference type="CDD" id="cd02440">
    <property type="entry name" value="AdoMet_MTases"/>
    <property type="match status" value="1"/>
</dbReference>
<dbReference type="Gene3D" id="3.40.50.150">
    <property type="entry name" value="Vaccinia Virus protein VP39"/>
    <property type="match status" value="1"/>
</dbReference>
<evidence type="ECO:0000313" key="6">
    <source>
        <dbReference type="Proteomes" id="UP000092444"/>
    </source>
</evidence>
<dbReference type="AlphaFoldDB" id="A0A1B0GFR9"/>
<dbReference type="VEuPathDB" id="VectorBase:GMOY012183"/>
<evidence type="ECO:0000256" key="3">
    <source>
        <dbReference type="PROSITE-ProRule" id="PRU00354"/>
    </source>
</evidence>
<dbReference type="GO" id="GO:0016768">
    <property type="term" value="F:spermine synthase activity"/>
    <property type="evidence" value="ECO:0007669"/>
    <property type="project" value="InterPro"/>
</dbReference>
<evidence type="ECO:0000256" key="2">
    <source>
        <dbReference type="ARBA" id="ARBA00022679"/>
    </source>
</evidence>
<dbReference type="PANTHER" id="PTHR46315:SF1">
    <property type="entry name" value="SPERMINE SYNTHASE"/>
    <property type="match status" value="1"/>
</dbReference>
<dbReference type="InterPro" id="IPR029063">
    <property type="entry name" value="SAM-dependent_MTases_sf"/>
</dbReference>
<feature type="domain" description="PABS" evidence="4">
    <location>
        <begin position="166"/>
        <end position="406"/>
    </location>
</feature>
<dbReference type="InterPro" id="IPR030374">
    <property type="entry name" value="PABS"/>
</dbReference>
<comment type="similarity">
    <text evidence="1">Belongs to the spermidine/spermine synthase family.</text>
</comment>
<accession>A0A1B0GFR9</accession>
<evidence type="ECO:0000259" key="4">
    <source>
        <dbReference type="PROSITE" id="PS51006"/>
    </source>
</evidence>
<reference evidence="5" key="1">
    <citation type="submission" date="2020-05" db="UniProtKB">
        <authorList>
            <consortium name="EnsemblMetazoa"/>
        </authorList>
    </citation>
    <scope>IDENTIFICATION</scope>
    <source>
        <strain evidence="5">Yale</strain>
    </source>
</reference>
<dbReference type="InterPro" id="IPR037163">
    <property type="entry name" value="Spermidine_synt_N_sf"/>
</dbReference>
<keyword evidence="2 3" id="KW-0808">Transferase</keyword>
<dbReference type="PhylomeDB" id="A0A1B0GFR9"/>
<sequence>MAAQTILFDFTVDKERTTDAKERQEIAKLLRQELEHIFPQLNLMYQMPMEHGYYCVLSENQDTIITMRIFQQGLVTINVEYYLENGKEPLMSFDTAPSPFAFENIQYGPTALPVCHKGGPAALSPSIINHITFTFLSSKRLENTIAKKLKVTSGQVLPTLKRGAVARYFPSSDERIIEYDIDSLLYEARSPFQKIQIMHSKTLGNMLILDELQNIAESDLIYTETLMGRGNENYEGKEICILGGGDGALLYELLKENPKHVVMLEIDELVMQACNKYLNSICGDVLEKRKGDNYEIIVGDCVEYMKKFISEGRKFDYVFGDLTDIPISGAPIGECWDFIRTILEHSFHILKSDGKYLTHGNGTSCVESLELFEEQLRLLKPKVKFTTSKAFVPSFMEEWLFYQVSLA</sequence>
<dbReference type="InterPro" id="IPR015576">
    <property type="entry name" value="Spermine_synthase_animal"/>
</dbReference>
<feature type="active site" description="Proton acceptor" evidence="3">
    <location>
        <position position="321"/>
    </location>
</feature>
<name>A0A1B0GFR9_GLOMM</name>